<dbReference type="InterPro" id="IPR006935">
    <property type="entry name" value="Helicase/UvrB_N"/>
</dbReference>
<dbReference type="PROSITE" id="PS51192">
    <property type="entry name" value="HELICASE_ATP_BIND_1"/>
    <property type="match status" value="1"/>
</dbReference>
<dbReference type="PROSITE" id="PS51194">
    <property type="entry name" value="HELICASE_CTER"/>
    <property type="match status" value="1"/>
</dbReference>
<dbReference type="InterPro" id="IPR001650">
    <property type="entry name" value="Helicase_C-like"/>
</dbReference>
<dbReference type="InterPro" id="IPR025285">
    <property type="entry name" value="DUF4145"/>
</dbReference>
<keyword evidence="4" id="KW-0540">Nuclease</keyword>
<dbReference type="InterPro" id="IPR013670">
    <property type="entry name" value="EcoEI_R_C_dom"/>
</dbReference>
<dbReference type="EMBL" id="JABBNU010000010">
    <property type="protein sequence ID" value="NMM49836.1"/>
    <property type="molecule type" value="Genomic_DNA"/>
</dbReference>
<dbReference type="InterPro" id="IPR050742">
    <property type="entry name" value="Helicase_Restrict-Modif_Enz"/>
</dbReference>
<feature type="coiled-coil region" evidence="1">
    <location>
        <begin position="138"/>
        <end position="207"/>
    </location>
</feature>
<evidence type="ECO:0000259" key="2">
    <source>
        <dbReference type="PROSITE" id="PS51192"/>
    </source>
</evidence>
<feature type="coiled-coil region" evidence="1">
    <location>
        <begin position="608"/>
        <end position="635"/>
    </location>
</feature>
<dbReference type="GO" id="GO:0003677">
    <property type="term" value="F:DNA binding"/>
    <property type="evidence" value="ECO:0007669"/>
    <property type="project" value="InterPro"/>
</dbReference>
<dbReference type="Proteomes" id="UP000559010">
    <property type="component" value="Unassembled WGS sequence"/>
</dbReference>
<dbReference type="Gene3D" id="3.90.1570.30">
    <property type="match status" value="1"/>
</dbReference>
<dbReference type="Pfam" id="PF04851">
    <property type="entry name" value="ResIII"/>
    <property type="match status" value="1"/>
</dbReference>
<organism evidence="4 5">
    <name type="scientific">Marinigracilibium pacificum</name>
    <dbReference type="NCBI Taxonomy" id="2729599"/>
    <lineage>
        <taxon>Bacteria</taxon>
        <taxon>Pseudomonadati</taxon>
        <taxon>Bacteroidota</taxon>
        <taxon>Cytophagia</taxon>
        <taxon>Cytophagales</taxon>
        <taxon>Flammeovirgaceae</taxon>
        <taxon>Marinigracilibium</taxon>
    </lineage>
</organism>
<dbReference type="Pfam" id="PF08463">
    <property type="entry name" value="EcoEI_R_C"/>
    <property type="match status" value="1"/>
</dbReference>
<dbReference type="PANTHER" id="PTHR47396">
    <property type="entry name" value="TYPE I RESTRICTION ENZYME ECOKI R PROTEIN"/>
    <property type="match status" value="1"/>
</dbReference>
<dbReference type="InterPro" id="IPR014001">
    <property type="entry name" value="Helicase_ATP-bd"/>
</dbReference>
<dbReference type="Pfam" id="PF00271">
    <property type="entry name" value="Helicase_C"/>
    <property type="match status" value="1"/>
</dbReference>
<dbReference type="InterPro" id="IPR027417">
    <property type="entry name" value="P-loop_NTPase"/>
</dbReference>
<evidence type="ECO:0000313" key="4">
    <source>
        <dbReference type="EMBL" id="NMM49836.1"/>
    </source>
</evidence>
<evidence type="ECO:0000259" key="3">
    <source>
        <dbReference type="PROSITE" id="PS51194"/>
    </source>
</evidence>
<gene>
    <name evidence="4" type="primary">hsdR</name>
    <name evidence="4" type="ORF">HH304_15620</name>
</gene>
<dbReference type="GO" id="GO:0005524">
    <property type="term" value="F:ATP binding"/>
    <property type="evidence" value="ECO:0007669"/>
    <property type="project" value="InterPro"/>
</dbReference>
<dbReference type="SUPFAM" id="SSF52540">
    <property type="entry name" value="P-loop containing nucleoside triphosphate hydrolases"/>
    <property type="match status" value="1"/>
</dbReference>
<evidence type="ECO:0000313" key="5">
    <source>
        <dbReference type="Proteomes" id="UP000559010"/>
    </source>
</evidence>
<dbReference type="GO" id="GO:0009035">
    <property type="term" value="F:type I site-specific deoxyribonuclease activity"/>
    <property type="evidence" value="ECO:0007669"/>
    <property type="project" value="UniProtKB-EC"/>
</dbReference>
<feature type="domain" description="Helicase ATP-binding" evidence="2">
    <location>
        <begin position="387"/>
        <end position="571"/>
    </location>
</feature>
<dbReference type="NCBIfam" id="NF008521">
    <property type="entry name" value="PRK11448.1"/>
    <property type="match status" value="1"/>
</dbReference>
<dbReference type="CDD" id="cd18799">
    <property type="entry name" value="SF2_C_EcoAI-like"/>
    <property type="match status" value="1"/>
</dbReference>
<comment type="caution">
    <text evidence="4">The sequence shown here is derived from an EMBL/GenBank/DDBJ whole genome shotgun (WGS) entry which is preliminary data.</text>
</comment>
<protein>
    <submittedName>
        <fullName evidence="4">Type I restriction-modification system endonuclease</fullName>
        <ecNumber evidence="4">3.1.21.3</ecNumber>
    </submittedName>
</protein>
<dbReference type="CDD" id="cd18032">
    <property type="entry name" value="DEXHc_RE_I_III_res"/>
    <property type="match status" value="1"/>
</dbReference>
<dbReference type="SMART" id="SM00490">
    <property type="entry name" value="HELICc"/>
    <property type="match status" value="1"/>
</dbReference>
<keyword evidence="5" id="KW-1185">Reference proteome</keyword>
<keyword evidence="4" id="KW-0378">Hydrolase</keyword>
<dbReference type="SMART" id="SM00487">
    <property type="entry name" value="DEXDc"/>
    <property type="match status" value="1"/>
</dbReference>
<reference evidence="4 5" key="1">
    <citation type="submission" date="2020-04" db="EMBL/GenBank/DDBJ databases">
        <title>Flammeovirgaceae bacterium KN852 isolated from deep sea.</title>
        <authorList>
            <person name="Zhang D.-C."/>
        </authorList>
    </citation>
    <scope>NUCLEOTIDE SEQUENCE [LARGE SCALE GENOMIC DNA]</scope>
    <source>
        <strain evidence="4 5">KN852</strain>
    </source>
</reference>
<feature type="domain" description="Helicase C-terminal" evidence="3">
    <location>
        <begin position="645"/>
        <end position="809"/>
    </location>
</feature>
<keyword evidence="1" id="KW-0175">Coiled coil</keyword>
<dbReference type="RefSeq" id="WP_169683342.1">
    <property type="nucleotide sequence ID" value="NZ_JABBNU010000010.1"/>
</dbReference>
<name>A0A848J222_9BACT</name>
<keyword evidence="4" id="KW-0255">Endonuclease</keyword>
<accession>A0A848J222</accession>
<evidence type="ECO:0000256" key="1">
    <source>
        <dbReference type="SAM" id="Coils"/>
    </source>
</evidence>
<sequence>MSNFSFLENEFPILYNNALAAEYNLYEDPVTALFKLRQFGERLTQIIYEEHQIEFPSNTQFLHLLKGLQYEGVLPDAIKDLLHNIRMKGNDAVHNQKGTTDDAKGVLYSAFKIAKWFFETYGQSVGNIAEYRFSPPKNLDARHALNELEKEHEELKKKFEQALKERTVTGLNPEEKVAIQQRSEKALKKLELNEAETRQLIDNQLRQVGWEANTEEINFKSHKSLPEKGKNKAIAEWPCNGKWADYALFIGTELYAIIEAKKYAEDISTNLDQPKIYAERVEAVNEAELLGEWSKYKVPFLFSTNGRPYLEQIKTKSGVWFLDVREAYNNSRALQGWYSPEGLKNLFGRNIQSAEEKLKNESAIFLQNELGLRNYQIKAIKAVEKHLLENPEVNRSLITMATGTGKTRTIIGLCYRLIQSNRFKRILFLVDRTLLAKQAIDAFSDNKIVGLNTFSEIYDVKGLKDLVPDADTRLHFATVQGMVKRLFYSEDDNIPAVDQYDCIIIDEAHRGYLLDKELDEDELDFKNQMDYVSKYRMVLDYFDAYAIGLTATPALHTKEIFGLPVFTYSYREAVIDGYLIDHDPPYSIKTKLGEEGIVWQKGEKPKALDREGNEIVELSELEDELKIEIAGFNRQVITDSFNRTVIKQLVQELDPDGEEKTLVFAATDEHADRVVQLFKEEFEEIGIPISDDMIQKITGKSYDPQEQLKRFKNEKYPNIVVTVDLLTTGIDVPAICNLVFLRRIKSRILFEQMLGRATRRCDEIGKEVFHIYDAVKIYDTLEDYTQMKPVVVNPSANFQQLVEELEQIDSEKRTQQQINQIIAKIQRKKSFLSEKDFVQFRYNSGDLDPDELIEQLKQNSPQEATEQIKRCTKLWQFLDEYKPLPRKQLVSDHDDELHAIERGYGKAKKPEDYLESFSKFIKENQNKIQALNIICSKPAQLDRKSLKELLLELDQQGYNESSLKVAWKEAKNEDIAADIIAYIRTLALGTSLRSKEERVKQAVDKIRQMKDWNKVQQQWLDRFENQLIAESVLQVPDLDRGLFKEKGGFKRLNKIFGEELEDIIRKINQNLYTDIA</sequence>
<proteinExistence type="predicted"/>
<dbReference type="AlphaFoldDB" id="A0A848J222"/>
<dbReference type="GO" id="GO:0005829">
    <property type="term" value="C:cytosol"/>
    <property type="evidence" value="ECO:0007669"/>
    <property type="project" value="TreeGrafter"/>
</dbReference>
<dbReference type="Pfam" id="PF13643">
    <property type="entry name" value="DUF4145"/>
    <property type="match status" value="1"/>
</dbReference>
<dbReference type="GO" id="GO:0006304">
    <property type="term" value="P:DNA modification"/>
    <property type="evidence" value="ECO:0007669"/>
    <property type="project" value="InterPro"/>
</dbReference>
<dbReference type="Gene3D" id="3.40.50.300">
    <property type="entry name" value="P-loop containing nucleotide triphosphate hydrolases"/>
    <property type="match status" value="2"/>
</dbReference>
<dbReference type="PANTHER" id="PTHR47396:SF1">
    <property type="entry name" value="ATP-DEPENDENT HELICASE IRC3-RELATED"/>
    <property type="match status" value="1"/>
</dbReference>
<dbReference type="EC" id="3.1.21.3" evidence="4"/>